<comment type="caution">
    <text evidence="2">The sequence shown here is derived from an EMBL/GenBank/DDBJ whole genome shotgun (WGS) entry which is preliminary data.</text>
</comment>
<evidence type="ECO:0000313" key="2">
    <source>
        <dbReference type="EMBL" id="HIU36500.1"/>
    </source>
</evidence>
<feature type="transmembrane region" description="Helical" evidence="1">
    <location>
        <begin position="137"/>
        <end position="153"/>
    </location>
</feature>
<dbReference type="InterPro" id="IPR014198">
    <property type="entry name" value="Spore_III_AB"/>
</dbReference>
<organism evidence="2 3">
    <name type="scientific">Candidatus Fimenecus excrementigallinarum</name>
    <dbReference type="NCBI Taxonomy" id="2840816"/>
    <lineage>
        <taxon>Bacteria</taxon>
        <taxon>Bacillati</taxon>
        <taxon>Bacillota</taxon>
        <taxon>Clostridia</taxon>
        <taxon>Candidatus Fimenecus</taxon>
    </lineage>
</organism>
<gene>
    <name evidence="2" type="ORF">IAC53_07850</name>
</gene>
<reference evidence="2" key="1">
    <citation type="submission" date="2020-10" db="EMBL/GenBank/DDBJ databases">
        <authorList>
            <person name="Gilroy R."/>
        </authorList>
    </citation>
    <scope>NUCLEOTIDE SEQUENCE</scope>
    <source>
        <strain evidence="2">ChiGjej1B1-19959</strain>
    </source>
</reference>
<name>A0A9D1IFH1_9FIRM</name>
<reference evidence="2" key="2">
    <citation type="journal article" date="2021" name="PeerJ">
        <title>Extensive microbial diversity within the chicken gut microbiome revealed by metagenomics and culture.</title>
        <authorList>
            <person name="Gilroy R."/>
            <person name="Ravi A."/>
            <person name="Getino M."/>
            <person name="Pursley I."/>
            <person name="Horton D.L."/>
            <person name="Alikhan N.F."/>
            <person name="Baker D."/>
            <person name="Gharbi K."/>
            <person name="Hall N."/>
            <person name="Watson M."/>
            <person name="Adriaenssens E.M."/>
            <person name="Foster-Nyarko E."/>
            <person name="Jarju S."/>
            <person name="Secka A."/>
            <person name="Antonio M."/>
            <person name="Oren A."/>
            <person name="Chaudhuri R.R."/>
            <person name="La Ragione R."/>
            <person name="Hildebrand F."/>
            <person name="Pallen M.J."/>
        </authorList>
    </citation>
    <scope>NUCLEOTIDE SEQUENCE</scope>
    <source>
        <strain evidence="2">ChiGjej1B1-19959</strain>
    </source>
</reference>
<keyword evidence="1" id="KW-1133">Transmembrane helix</keyword>
<dbReference type="EMBL" id="DVMW01000043">
    <property type="protein sequence ID" value="HIU36500.1"/>
    <property type="molecule type" value="Genomic_DNA"/>
</dbReference>
<dbReference type="Pfam" id="PF09548">
    <property type="entry name" value="Spore_III_AB"/>
    <property type="match status" value="1"/>
</dbReference>
<keyword evidence="1" id="KW-0472">Membrane</keyword>
<protein>
    <submittedName>
        <fullName evidence="2">Stage III sporulation protein AB</fullName>
    </submittedName>
</protein>
<evidence type="ECO:0000313" key="3">
    <source>
        <dbReference type="Proteomes" id="UP000824071"/>
    </source>
</evidence>
<proteinExistence type="predicted"/>
<keyword evidence="1" id="KW-0812">Transmembrane</keyword>
<sequence>MGTLLSGRARAHPRELARFVRLFTVVRREIEYALRPTGDLLHRLALETEFSDFAFLQTVDTRFRQGEPLSDAWDAAVLALQTEKLLKTEEIALIQAFCSAFGSTDPAGQSANCAYFIDRLSELQKGAAEAAGKKSRLYLALGVLGGVFAVLILL</sequence>
<dbReference type="Proteomes" id="UP000824071">
    <property type="component" value="Unassembled WGS sequence"/>
</dbReference>
<dbReference type="AlphaFoldDB" id="A0A9D1IFH1"/>
<evidence type="ECO:0000256" key="1">
    <source>
        <dbReference type="SAM" id="Phobius"/>
    </source>
</evidence>
<accession>A0A9D1IFH1</accession>